<evidence type="ECO:0000313" key="7">
    <source>
        <dbReference type="Proteomes" id="UP000526125"/>
    </source>
</evidence>
<protein>
    <recommendedName>
        <fullName evidence="5">Tyrosine-protein phosphatase</fullName>
        <ecNumber evidence="5">3.1.3.48</ecNumber>
    </recommendedName>
</protein>
<dbReference type="PANTHER" id="PTHR39181:SF1">
    <property type="entry name" value="TYROSINE-PROTEIN PHOSPHATASE YWQE"/>
    <property type="match status" value="1"/>
</dbReference>
<reference evidence="6 7" key="1">
    <citation type="submission" date="2020-05" db="EMBL/GenBank/DDBJ databases">
        <title>Genome Sequencing of Type Strains.</title>
        <authorList>
            <person name="Lemaire J.F."/>
            <person name="Inderbitzin P."/>
            <person name="Gregorio O.A."/>
            <person name="Collins S.B."/>
            <person name="Wespe N."/>
            <person name="Knight-Connoni V."/>
        </authorList>
    </citation>
    <scope>NUCLEOTIDE SEQUENCE [LARGE SCALE GENOMIC DNA]</scope>
    <source>
        <strain evidence="6 7">LMG 21957</strain>
    </source>
</reference>
<name>A0A7Y6BUL7_9BACL</name>
<keyword evidence="2 5" id="KW-0378">Hydrolase</keyword>
<comment type="catalytic activity">
    <reaction evidence="4 5">
        <text>O-phospho-L-tyrosyl-[protein] + H2O = L-tyrosyl-[protein] + phosphate</text>
        <dbReference type="Rhea" id="RHEA:10684"/>
        <dbReference type="Rhea" id="RHEA-COMP:10136"/>
        <dbReference type="Rhea" id="RHEA-COMP:20101"/>
        <dbReference type="ChEBI" id="CHEBI:15377"/>
        <dbReference type="ChEBI" id="CHEBI:43474"/>
        <dbReference type="ChEBI" id="CHEBI:46858"/>
        <dbReference type="ChEBI" id="CHEBI:61978"/>
        <dbReference type="EC" id="3.1.3.48"/>
    </reaction>
</comment>
<dbReference type="AlphaFoldDB" id="A0A7Y6BUL7"/>
<proteinExistence type="inferred from homology"/>
<evidence type="ECO:0000256" key="5">
    <source>
        <dbReference type="PIRNR" id="PIRNR016557"/>
    </source>
</evidence>
<dbReference type="GO" id="GO:0045227">
    <property type="term" value="P:capsule polysaccharide biosynthetic process"/>
    <property type="evidence" value="ECO:0007669"/>
    <property type="project" value="UniProtKB-UniPathway"/>
</dbReference>
<keyword evidence="7" id="KW-1185">Reference proteome</keyword>
<dbReference type="EMBL" id="JABMCB010000169">
    <property type="protein sequence ID" value="NUU75312.1"/>
    <property type="molecule type" value="Genomic_DNA"/>
</dbReference>
<evidence type="ECO:0000256" key="3">
    <source>
        <dbReference type="ARBA" id="ARBA00022912"/>
    </source>
</evidence>
<dbReference type="InterPro" id="IPR032466">
    <property type="entry name" value="Metal_Hydrolase"/>
</dbReference>
<dbReference type="SUPFAM" id="SSF51556">
    <property type="entry name" value="Metallo-dependent hydrolases"/>
    <property type="match status" value="1"/>
</dbReference>
<dbReference type="EC" id="3.1.3.48" evidence="5"/>
<dbReference type="PIRSF" id="PIRSF016557">
    <property type="entry name" value="Caps_synth_CpsB"/>
    <property type="match status" value="1"/>
</dbReference>
<organism evidence="6 7">
    <name type="scientific">Paenibacillus xylanilyticus</name>
    <dbReference type="NCBI Taxonomy" id="248903"/>
    <lineage>
        <taxon>Bacteria</taxon>
        <taxon>Bacillati</taxon>
        <taxon>Bacillota</taxon>
        <taxon>Bacilli</taxon>
        <taxon>Bacillales</taxon>
        <taxon>Paenibacillaceae</taxon>
        <taxon>Paenibacillus</taxon>
    </lineage>
</organism>
<dbReference type="Gene3D" id="3.20.20.140">
    <property type="entry name" value="Metal-dependent hydrolases"/>
    <property type="match status" value="1"/>
</dbReference>
<dbReference type="Pfam" id="PF19567">
    <property type="entry name" value="CpsB_CapC"/>
    <property type="match status" value="1"/>
</dbReference>
<dbReference type="Proteomes" id="UP000526125">
    <property type="component" value="Unassembled WGS sequence"/>
</dbReference>
<dbReference type="InterPro" id="IPR016667">
    <property type="entry name" value="Caps_polysacc_synth_CpsB/CapC"/>
</dbReference>
<evidence type="ECO:0000256" key="4">
    <source>
        <dbReference type="ARBA" id="ARBA00051722"/>
    </source>
</evidence>
<dbReference type="RefSeq" id="WP_175395141.1">
    <property type="nucleotide sequence ID" value="NZ_JABMCB010000169.1"/>
</dbReference>
<dbReference type="GO" id="GO:0004725">
    <property type="term" value="F:protein tyrosine phosphatase activity"/>
    <property type="evidence" value="ECO:0007669"/>
    <property type="project" value="UniProtKB-UniRule"/>
</dbReference>
<sequence length="260" mass="29484">MIDIHSHIIPFVDDGPPDWDIAIQMAKQAYADGIRGIVATPHHKSGRYINPGHEVVQWVGLLNEKIQEMNMDLVVFTGQEVRVHAELLASLRNGDLLNLHESRYMLLELPSTSVPTYAEDIVYELSLLGIQAIIAHPERNAEIANNPMLLSRLIEAGALSQITAQSITGHFGRKLQKISLHLCKLNAVHFVATDAHDPVKRVFCLSECYHYIERKLGVEWIHYFKGNAEKVINDEPIHQPRDQIKEKRSGLYSNFLGKFR</sequence>
<evidence type="ECO:0000256" key="1">
    <source>
        <dbReference type="ARBA" id="ARBA00005750"/>
    </source>
</evidence>
<gene>
    <name evidence="6" type="ORF">HP552_08715</name>
</gene>
<keyword evidence="3 5" id="KW-0904">Protein phosphatase</keyword>
<dbReference type="PANTHER" id="PTHR39181">
    <property type="entry name" value="TYROSINE-PROTEIN PHOSPHATASE YWQE"/>
    <property type="match status" value="1"/>
</dbReference>
<evidence type="ECO:0000313" key="6">
    <source>
        <dbReference type="EMBL" id="NUU75312.1"/>
    </source>
</evidence>
<dbReference type="UniPathway" id="UPA00934"/>
<dbReference type="GO" id="GO:0030145">
    <property type="term" value="F:manganese ion binding"/>
    <property type="evidence" value="ECO:0007669"/>
    <property type="project" value="UniProtKB-UniRule"/>
</dbReference>
<evidence type="ECO:0000256" key="2">
    <source>
        <dbReference type="ARBA" id="ARBA00022801"/>
    </source>
</evidence>
<comment type="similarity">
    <text evidence="1 5">Belongs to the metallo-dependent hydrolases superfamily. CpsB/CapC family.</text>
</comment>
<comment type="caution">
    <text evidence="6">The sequence shown here is derived from an EMBL/GenBank/DDBJ whole genome shotgun (WGS) entry which is preliminary data.</text>
</comment>
<accession>A0A7Y6BUL7</accession>